<dbReference type="PANTHER" id="PTHR34981">
    <property type="entry name" value="CELL DIVISION PROTEIN ZAPA"/>
    <property type="match status" value="1"/>
</dbReference>
<keyword evidence="11" id="KW-1185">Reference proteome</keyword>
<dbReference type="GO" id="GO:0043093">
    <property type="term" value="P:FtsZ-dependent cytokinesis"/>
    <property type="evidence" value="ECO:0007669"/>
    <property type="project" value="TreeGrafter"/>
</dbReference>
<dbReference type="Proteomes" id="UP000306409">
    <property type="component" value="Chromosome"/>
</dbReference>
<dbReference type="Pfam" id="PF05164">
    <property type="entry name" value="ZapA"/>
    <property type="match status" value="1"/>
</dbReference>
<comment type="subcellular location">
    <subcellularLocation>
        <location evidence="1">Cytoplasm</location>
    </subcellularLocation>
</comment>
<sequence>MTSKNKVVIRIAGNDYTLVGVESDEYMQKVGLYIDKKMNEILFRNNRLSTSLAAVLTALNVADDYFKSRENEALMSKEKEAMRLELERIRSENIQLKEENTALSAKNTSLQLELAKREAELGEVRNSIDKGNKSNKTIVSKPMIGYDM</sequence>
<dbReference type="SUPFAM" id="SSF102829">
    <property type="entry name" value="Cell division protein ZapA-like"/>
    <property type="match status" value="1"/>
</dbReference>
<dbReference type="KEGG" id="rher:EHE19_001155"/>
<comment type="subunit">
    <text evidence="8">Homodimer. Interacts with FtsZ.</text>
</comment>
<dbReference type="GO" id="GO:0030428">
    <property type="term" value="C:cell septum"/>
    <property type="evidence" value="ECO:0007669"/>
    <property type="project" value="TreeGrafter"/>
</dbReference>
<evidence type="ECO:0000256" key="2">
    <source>
        <dbReference type="ARBA" id="ARBA00015195"/>
    </source>
</evidence>
<accession>A0A4U7JIL1</accession>
<evidence type="ECO:0000256" key="5">
    <source>
        <dbReference type="ARBA" id="ARBA00023210"/>
    </source>
</evidence>
<dbReference type="InterPro" id="IPR036192">
    <property type="entry name" value="Cell_div_ZapA-like_sf"/>
</dbReference>
<evidence type="ECO:0000256" key="3">
    <source>
        <dbReference type="ARBA" id="ARBA00022490"/>
    </source>
</evidence>
<keyword evidence="3" id="KW-0963">Cytoplasm</keyword>
<comment type="function">
    <text evidence="7">Activator of cell division through the inhibition of FtsZ GTPase activity, therefore promoting FtsZ assembly into bundles of protofilaments necessary for the formation of the division Z ring. It is recruited early at mid-cell but it is not essential for cell division.</text>
</comment>
<dbReference type="InterPro" id="IPR053712">
    <property type="entry name" value="Bac_CellDiv_Activator"/>
</dbReference>
<dbReference type="OrthoDB" id="1711036at2"/>
<keyword evidence="5" id="KW-0717">Septation</keyword>
<keyword evidence="6" id="KW-0131">Cell cycle</keyword>
<dbReference type="AlphaFoldDB" id="A0A4U7JIL1"/>
<dbReference type="Gene3D" id="6.10.250.790">
    <property type="match status" value="1"/>
</dbReference>
<dbReference type="InterPro" id="IPR007838">
    <property type="entry name" value="Cell_div_ZapA-like"/>
</dbReference>
<evidence type="ECO:0000256" key="9">
    <source>
        <dbReference type="ARBA" id="ARBA00033158"/>
    </source>
</evidence>
<evidence type="ECO:0000256" key="6">
    <source>
        <dbReference type="ARBA" id="ARBA00023306"/>
    </source>
</evidence>
<dbReference type="PANTHER" id="PTHR34981:SF1">
    <property type="entry name" value="CELL DIVISION PROTEIN ZAPA"/>
    <property type="match status" value="1"/>
</dbReference>
<keyword evidence="4 10" id="KW-0132">Cell division</keyword>
<organism evidence="10 11">
    <name type="scientific">Ruminiclostridium herbifermentans</name>
    <dbReference type="NCBI Taxonomy" id="2488810"/>
    <lineage>
        <taxon>Bacteria</taxon>
        <taxon>Bacillati</taxon>
        <taxon>Bacillota</taxon>
        <taxon>Clostridia</taxon>
        <taxon>Eubacteriales</taxon>
        <taxon>Oscillospiraceae</taxon>
        <taxon>Ruminiclostridium</taxon>
    </lineage>
</organism>
<dbReference type="RefSeq" id="WP_137697258.1">
    <property type="nucleotide sequence ID" value="NZ_CP061336.1"/>
</dbReference>
<protein>
    <recommendedName>
        <fullName evidence="2">Cell division protein ZapA</fullName>
    </recommendedName>
    <alternativeName>
        <fullName evidence="9">Z ring-associated protein ZapA</fullName>
    </alternativeName>
</protein>
<evidence type="ECO:0000256" key="1">
    <source>
        <dbReference type="ARBA" id="ARBA00004496"/>
    </source>
</evidence>
<dbReference type="GO" id="GO:0000921">
    <property type="term" value="P:septin ring assembly"/>
    <property type="evidence" value="ECO:0007669"/>
    <property type="project" value="TreeGrafter"/>
</dbReference>
<evidence type="ECO:0000256" key="7">
    <source>
        <dbReference type="ARBA" id="ARBA00024910"/>
    </source>
</evidence>
<dbReference type="GO" id="GO:0032153">
    <property type="term" value="C:cell division site"/>
    <property type="evidence" value="ECO:0007669"/>
    <property type="project" value="TreeGrafter"/>
</dbReference>
<gene>
    <name evidence="10" type="ORF">EHE19_001155</name>
</gene>
<evidence type="ECO:0000313" key="10">
    <source>
        <dbReference type="EMBL" id="QNU67193.1"/>
    </source>
</evidence>
<evidence type="ECO:0000256" key="8">
    <source>
        <dbReference type="ARBA" id="ARBA00026068"/>
    </source>
</evidence>
<evidence type="ECO:0000256" key="4">
    <source>
        <dbReference type="ARBA" id="ARBA00022618"/>
    </source>
</evidence>
<name>A0A4U7JIL1_9FIRM</name>
<dbReference type="EMBL" id="CP061336">
    <property type="protein sequence ID" value="QNU67193.1"/>
    <property type="molecule type" value="Genomic_DNA"/>
</dbReference>
<reference evidence="10 11" key="1">
    <citation type="submission" date="2020-09" db="EMBL/GenBank/DDBJ databases">
        <title>Characterization and genome sequencing of Ruminiclostridium sp. nov. MA18.</title>
        <authorList>
            <person name="Rettenmaier R."/>
            <person name="Kowollik M.-L."/>
            <person name="Liebl W."/>
            <person name="Zverlov V."/>
        </authorList>
    </citation>
    <scope>NUCLEOTIDE SEQUENCE [LARGE SCALE GENOMIC DNA]</scope>
    <source>
        <strain evidence="10 11">MA18</strain>
    </source>
</reference>
<proteinExistence type="predicted"/>
<dbReference type="GO" id="GO:0005829">
    <property type="term" value="C:cytosol"/>
    <property type="evidence" value="ECO:0007669"/>
    <property type="project" value="TreeGrafter"/>
</dbReference>
<dbReference type="GO" id="GO:0000917">
    <property type="term" value="P:division septum assembly"/>
    <property type="evidence" value="ECO:0007669"/>
    <property type="project" value="UniProtKB-KW"/>
</dbReference>
<evidence type="ECO:0000313" key="11">
    <source>
        <dbReference type="Proteomes" id="UP000306409"/>
    </source>
</evidence>